<dbReference type="Proteomes" id="UP001055439">
    <property type="component" value="Chromosome 8"/>
</dbReference>
<evidence type="ECO:0000256" key="3">
    <source>
        <dbReference type="ARBA" id="ARBA00022833"/>
    </source>
</evidence>
<proteinExistence type="predicted"/>
<accession>A0A9E7KQ17</accession>
<evidence type="ECO:0000313" key="6">
    <source>
        <dbReference type="EMBL" id="URE23674.1"/>
    </source>
</evidence>
<keyword evidence="2" id="KW-0863">Zinc-finger</keyword>
<evidence type="ECO:0000313" key="7">
    <source>
        <dbReference type="Proteomes" id="UP001055439"/>
    </source>
</evidence>
<evidence type="ECO:0000256" key="4">
    <source>
        <dbReference type="SAM" id="MobiDB-lite"/>
    </source>
</evidence>
<evidence type="ECO:0000259" key="5">
    <source>
        <dbReference type="SMART" id="SM00336"/>
    </source>
</evidence>
<name>A0A9E7KQ17_9LILI</name>
<dbReference type="PANTHER" id="PTHR31717">
    <property type="entry name" value="ZINC FINGER PROTEIN CONSTANS-LIKE 10"/>
    <property type="match status" value="1"/>
</dbReference>
<feature type="region of interest" description="Disordered" evidence="4">
    <location>
        <begin position="1"/>
        <end position="26"/>
    </location>
</feature>
<organism evidence="6 7">
    <name type="scientific">Musa troglodytarum</name>
    <name type="common">fe'i banana</name>
    <dbReference type="NCBI Taxonomy" id="320322"/>
    <lineage>
        <taxon>Eukaryota</taxon>
        <taxon>Viridiplantae</taxon>
        <taxon>Streptophyta</taxon>
        <taxon>Embryophyta</taxon>
        <taxon>Tracheophyta</taxon>
        <taxon>Spermatophyta</taxon>
        <taxon>Magnoliopsida</taxon>
        <taxon>Liliopsida</taxon>
        <taxon>Zingiberales</taxon>
        <taxon>Musaceae</taxon>
        <taxon>Musa</taxon>
    </lineage>
</organism>
<keyword evidence="1" id="KW-0479">Metal-binding</keyword>
<protein>
    <submittedName>
        <fullName evidence="6">B-box zinc finger family protein</fullName>
    </submittedName>
</protein>
<keyword evidence="3" id="KW-0862">Zinc</keyword>
<keyword evidence="7" id="KW-1185">Reference proteome</keyword>
<dbReference type="InterPro" id="IPR000315">
    <property type="entry name" value="Znf_B-box"/>
</dbReference>
<feature type="domain" description="B box-type" evidence="5">
    <location>
        <begin position="29"/>
        <end position="75"/>
    </location>
</feature>
<evidence type="ECO:0000256" key="2">
    <source>
        <dbReference type="ARBA" id="ARBA00022771"/>
    </source>
</evidence>
<dbReference type="CDD" id="cd19821">
    <property type="entry name" value="Bbox1_BBX-like"/>
    <property type="match status" value="1"/>
</dbReference>
<dbReference type="InterPro" id="IPR049808">
    <property type="entry name" value="CONSTANS-like_Bbox1"/>
</dbReference>
<dbReference type="PANTHER" id="PTHR31717:SF142">
    <property type="entry name" value="B-BOX DOMAIN PROTEIN 30-RELATED"/>
    <property type="match status" value="1"/>
</dbReference>
<dbReference type="AlphaFoldDB" id="A0A9E7KQ17"/>
<dbReference type="OrthoDB" id="153872at2759"/>
<dbReference type="GO" id="GO:0008270">
    <property type="term" value="F:zinc ion binding"/>
    <property type="evidence" value="ECO:0007669"/>
    <property type="project" value="UniProtKB-KW"/>
</dbReference>
<evidence type="ECO:0000256" key="1">
    <source>
        <dbReference type="ARBA" id="ARBA00022723"/>
    </source>
</evidence>
<dbReference type="EMBL" id="CP097510">
    <property type="protein sequence ID" value="URE23674.1"/>
    <property type="molecule type" value="Genomic_DNA"/>
</dbReference>
<gene>
    <name evidence="6" type="ORF">MUK42_26548</name>
</gene>
<dbReference type="SMART" id="SM00336">
    <property type="entry name" value="BBOX"/>
    <property type="match status" value="1"/>
</dbReference>
<reference evidence="6" key="1">
    <citation type="submission" date="2022-05" db="EMBL/GenBank/DDBJ databases">
        <title>The Musa troglodytarum L. genome provides insights into the mechanism of non-climacteric behaviour and enrichment of carotenoids.</title>
        <authorList>
            <person name="Wang J."/>
        </authorList>
    </citation>
    <scope>NUCLEOTIDE SEQUENCE</scope>
    <source>
        <tissue evidence="6">Leaf</tissue>
    </source>
</reference>
<sequence length="284" mass="30616">MSRPPQRTPFSPAKRSRISSTPTGDLEMKQRPACELCDGEAAVFCGPDAAFLCWACDASVHSANFLVARHVRRVACKACRSLDTARRVFGAAPRRVTPLCASCDPDPSPSSPSHSAVSSSSSSCLSTSESRVAHRAAKPAAPRRAAVKWCGRDADEGVGGVLLCWSRRMGLRSGRACMEVAARAVLRVRRGDRGPATTGGIRGRSLVRYRTLQGRGVVGGEGRRWDAPAAGSVLRRTREVHRRRRVTDRPVRRAGPSGRGGVGRALGAELYLVILHLYIPTFFC</sequence>